<organism evidence="2 3">
    <name type="scientific">Klebsiella oxytoca</name>
    <dbReference type="NCBI Taxonomy" id="571"/>
    <lineage>
        <taxon>Bacteria</taxon>
        <taxon>Pseudomonadati</taxon>
        <taxon>Pseudomonadota</taxon>
        <taxon>Gammaproteobacteria</taxon>
        <taxon>Enterobacterales</taxon>
        <taxon>Enterobacteriaceae</taxon>
        <taxon>Klebsiella/Raoultella group</taxon>
        <taxon>Klebsiella</taxon>
    </lineage>
</organism>
<proteinExistence type="predicted"/>
<dbReference type="AlphaFoldDB" id="A0AAN5LDM7"/>
<protein>
    <submittedName>
        <fullName evidence="2">Uncharacterized protein</fullName>
    </submittedName>
</protein>
<evidence type="ECO:0000256" key="1">
    <source>
        <dbReference type="SAM" id="Phobius"/>
    </source>
</evidence>
<reference evidence="2" key="1">
    <citation type="journal article" date="2018" name="Genome Biol.">
        <title>SKESA: strategic k-mer extension for scrupulous assemblies.</title>
        <authorList>
            <person name="Souvorov A."/>
            <person name="Agarwala R."/>
            <person name="Lipman D.J."/>
        </authorList>
    </citation>
    <scope>NUCLEOTIDE SEQUENCE</scope>
    <source>
        <strain evidence="2">R404</strain>
    </source>
</reference>
<dbReference type="Proteomes" id="UP000856143">
    <property type="component" value="Unassembled WGS sequence"/>
</dbReference>
<dbReference type="EMBL" id="DACSEO010000104">
    <property type="protein sequence ID" value="HAT1684564.1"/>
    <property type="molecule type" value="Genomic_DNA"/>
</dbReference>
<name>A0AAN5LDM7_KLEOX</name>
<feature type="transmembrane region" description="Helical" evidence="1">
    <location>
        <begin position="46"/>
        <end position="67"/>
    </location>
</feature>
<keyword evidence="1" id="KW-1133">Transmembrane helix</keyword>
<sequence>MSDVIRYGVAVVLLFLFLSDVFFLTMTGKQIRERTRKGEPVPRRTLILLNLLPLVGICLVAMVIIILSGGC</sequence>
<accession>A0AAN5LDM7</accession>
<reference evidence="2" key="2">
    <citation type="submission" date="2020-11" db="EMBL/GenBank/DDBJ databases">
        <authorList>
            <consortium name="NCBI Pathogen Detection Project"/>
        </authorList>
    </citation>
    <scope>NUCLEOTIDE SEQUENCE</scope>
    <source>
        <strain evidence="2">R404</strain>
    </source>
</reference>
<feature type="transmembrane region" description="Helical" evidence="1">
    <location>
        <begin position="6"/>
        <end position="25"/>
    </location>
</feature>
<gene>
    <name evidence="2" type="ORF">I8Y21_005359</name>
</gene>
<keyword evidence="1" id="KW-0812">Transmembrane</keyword>
<evidence type="ECO:0000313" key="3">
    <source>
        <dbReference type="Proteomes" id="UP000856143"/>
    </source>
</evidence>
<evidence type="ECO:0000313" key="2">
    <source>
        <dbReference type="EMBL" id="HAT1684564.1"/>
    </source>
</evidence>
<comment type="caution">
    <text evidence="2">The sequence shown here is derived from an EMBL/GenBank/DDBJ whole genome shotgun (WGS) entry which is preliminary data.</text>
</comment>
<keyword evidence="1" id="KW-0472">Membrane</keyword>